<keyword evidence="3" id="KW-0677">Repeat</keyword>
<evidence type="ECO:0000313" key="7">
    <source>
        <dbReference type="EMBL" id="SSX15270.1"/>
    </source>
</evidence>
<dbReference type="InterPro" id="IPR003591">
    <property type="entry name" value="Leu-rich_rpt_typical-subtyp"/>
</dbReference>
<dbReference type="Pfam" id="PF13855">
    <property type="entry name" value="LRR_8"/>
    <property type="match status" value="2"/>
</dbReference>
<keyword evidence="2 5" id="KW-0732">Signal</keyword>
<dbReference type="InterPro" id="IPR050541">
    <property type="entry name" value="LRR_TM_domain-containing"/>
</dbReference>
<dbReference type="InterPro" id="IPR001611">
    <property type="entry name" value="Leu-rich_rpt"/>
</dbReference>
<dbReference type="PANTHER" id="PTHR24369">
    <property type="entry name" value="ANTIGEN BSP, PUTATIVE-RELATED"/>
    <property type="match status" value="1"/>
</dbReference>
<reference evidence="7" key="1">
    <citation type="submission" date="2018-04" db="EMBL/GenBank/DDBJ databases">
        <authorList>
            <person name="Go L.Y."/>
            <person name="Mitchell J.A."/>
        </authorList>
    </citation>
    <scope>NUCLEOTIDE SEQUENCE</scope>
    <source>
        <tissue evidence="7">Whole organism</tissue>
    </source>
</reference>
<dbReference type="InterPro" id="IPR000483">
    <property type="entry name" value="Cys-rich_flank_reg_C"/>
</dbReference>
<dbReference type="InterPro" id="IPR026906">
    <property type="entry name" value="LRR_5"/>
</dbReference>
<evidence type="ECO:0000256" key="1">
    <source>
        <dbReference type="ARBA" id="ARBA00022614"/>
    </source>
</evidence>
<evidence type="ECO:0000256" key="3">
    <source>
        <dbReference type="ARBA" id="ARBA00022737"/>
    </source>
</evidence>
<dbReference type="FunFam" id="3.80.10.10:FF:000770">
    <property type="entry name" value="Uncharacterized protein"/>
    <property type="match status" value="1"/>
</dbReference>
<dbReference type="SMART" id="SM00369">
    <property type="entry name" value="LRR_TYP"/>
    <property type="match status" value="12"/>
</dbReference>
<name>A0A336LCA2_CULSO</name>
<sequence>MIKLRLIYFLFLMIIQVKSIPLYNPLPKILINPRDCPLNACEVIKIFAEHLFSAKAFDEIREKYKYLNNPTISENHQKSPNNGDAENELKIRLLDVERRLRSVEQPNWMIIPESDDAWDKCTEGVCRCHATIKSLSCWRTEMLHLPQLQVIPTNIIKIDLSTNHLSTLNKDSFKGLTHLIELDMSNNRFDYLPFDVFADLDSLEIVRLQKNKIEHFDYRIFLKLRNLVILDASDNQIQSLPQNLFDSIRKVTAINLSNNKIEEFPAGLLKETHELEEFDISKNKIKELKVNSFERLHRLRHLLLGENEIGIKIQIFHLKLHLNSISVTETIDENVFHHLVTLEKLVLTGNRIKLIPNQLFMNLTKLIKLDLRHNQISKIYSSAFLTLTQLEDLNLGQNNLVSIPSGLFINNSRLRKLTLFSNNFTRLEKSAFIGLSNVSNLLLNNNNLKDFDSELFVPLKNLVKLRLDSNKLMFLPSRCLDQNPKLLSVKLGKNPWHCDCRAIYLARWLRVNGTKLWDSEPTCRGPGALSGQSLISLRFIHICDGQWASMVSLSPRLPIRKHSILGQFDEQPDFLSFYDISTERMPKVSSVSPIYEDY</sequence>
<dbReference type="SUPFAM" id="SSF52058">
    <property type="entry name" value="L domain-like"/>
    <property type="match status" value="2"/>
</dbReference>
<organism evidence="7">
    <name type="scientific">Culicoides sonorensis</name>
    <name type="common">Biting midge</name>
    <dbReference type="NCBI Taxonomy" id="179676"/>
    <lineage>
        <taxon>Eukaryota</taxon>
        <taxon>Metazoa</taxon>
        <taxon>Ecdysozoa</taxon>
        <taxon>Arthropoda</taxon>
        <taxon>Hexapoda</taxon>
        <taxon>Insecta</taxon>
        <taxon>Pterygota</taxon>
        <taxon>Neoptera</taxon>
        <taxon>Endopterygota</taxon>
        <taxon>Diptera</taxon>
        <taxon>Nematocera</taxon>
        <taxon>Chironomoidea</taxon>
        <taxon>Ceratopogonidae</taxon>
        <taxon>Ceratopogoninae</taxon>
        <taxon>Culicoides</taxon>
        <taxon>Monoculicoides</taxon>
    </lineage>
</organism>
<keyword evidence="1" id="KW-0433">Leucine-rich repeat</keyword>
<dbReference type="OMA" id="WAESACK"/>
<evidence type="ECO:0000256" key="4">
    <source>
        <dbReference type="ARBA" id="ARBA00023180"/>
    </source>
</evidence>
<feature type="signal peptide" evidence="5">
    <location>
        <begin position="1"/>
        <end position="19"/>
    </location>
</feature>
<reference evidence="8" key="2">
    <citation type="submission" date="2018-07" db="EMBL/GenBank/DDBJ databases">
        <authorList>
            <person name="Quirk P.G."/>
            <person name="Krulwich T.A."/>
        </authorList>
    </citation>
    <scope>NUCLEOTIDE SEQUENCE</scope>
</reference>
<feature type="domain" description="LRRCT" evidence="6">
    <location>
        <begin position="494"/>
        <end position="544"/>
    </location>
</feature>
<dbReference type="PROSITE" id="PS51450">
    <property type="entry name" value="LRR"/>
    <property type="match status" value="3"/>
</dbReference>
<evidence type="ECO:0000259" key="6">
    <source>
        <dbReference type="SMART" id="SM00082"/>
    </source>
</evidence>
<proteinExistence type="predicted"/>
<keyword evidence="4" id="KW-0325">Glycoprotein</keyword>
<dbReference type="SMART" id="SM00082">
    <property type="entry name" value="LRRCT"/>
    <property type="match status" value="1"/>
</dbReference>
<dbReference type="GO" id="GO:0005886">
    <property type="term" value="C:plasma membrane"/>
    <property type="evidence" value="ECO:0007669"/>
    <property type="project" value="TreeGrafter"/>
</dbReference>
<dbReference type="Pfam" id="PF13306">
    <property type="entry name" value="LRR_5"/>
    <property type="match status" value="1"/>
</dbReference>
<evidence type="ECO:0000256" key="5">
    <source>
        <dbReference type="SAM" id="SignalP"/>
    </source>
</evidence>
<accession>A0A336LCA2</accession>
<gene>
    <name evidence="7" type="primary">CSON008299</name>
</gene>
<evidence type="ECO:0000256" key="2">
    <source>
        <dbReference type="ARBA" id="ARBA00022729"/>
    </source>
</evidence>
<dbReference type="PANTHER" id="PTHR24369:SF210">
    <property type="entry name" value="CHAOPTIN-RELATED"/>
    <property type="match status" value="1"/>
</dbReference>
<feature type="chain" id="PRO_5033342937" evidence="5">
    <location>
        <begin position="20"/>
        <end position="598"/>
    </location>
</feature>
<dbReference type="Gene3D" id="3.80.10.10">
    <property type="entry name" value="Ribonuclease Inhibitor"/>
    <property type="match status" value="3"/>
</dbReference>
<evidence type="ECO:0000313" key="8">
    <source>
        <dbReference type="EMBL" id="SSX34645.1"/>
    </source>
</evidence>
<protein>
    <submittedName>
        <fullName evidence="7">CSON008299 protein</fullName>
    </submittedName>
</protein>
<dbReference type="EMBL" id="UFQS01003149">
    <property type="protein sequence ID" value="SSX15270.1"/>
    <property type="molecule type" value="Genomic_DNA"/>
</dbReference>
<dbReference type="InterPro" id="IPR032675">
    <property type="entry name" value="LRR_dom_sf"/>
</dbReference>
<dbReference type="EMBL" id="UFQT01003149">
    <property type="protein sequence ID" value="SSX34645.1"/>
    <property type="molecule type" value="Genomic_DNA"/>
</dbReference>
<dbReference type="AlphaFoldDB" id="A0A336LCA2"/>
<dbReference type="VEuPathDB" id="VectorBase:CSON008299"/>